<organism evidence="6 7">
    <name type="scientific">Euphydryas editha</name>
    <name type="common">Edith's checkerspot</name>
    <dbReference type="NCBI Taxonomy" id="104508"/>
    <lineage>
        <taxon>Eukaryota</taxon>
        <taxon>Metazoa</taxon>
        <taxon>Ecdysozoa</taxon>
        <taxon>Arthropoda</taxon>
        <taxon>Hexapoda</taxon>
        <taxon>Insecta</taxon>
        <taxon>Pterygota</taxon>
        <taxon>Neoptera</taxon>
        <taxon>Endopterygota</taxon>
        <taxon>Lepidoptera</taxon>
        <taxon>Glossata</taxon>
        <taxon>Ditrysia</taxon>
        <taxon>Papilionoidea</taxon>
        <taxon>Nymphalidae</taxon>
        <taxon>Nymphalinae</taxon>
        <taxon>Euphydryas</taxon>
    </lineage>
</organism>
<dbReference type="SUPFAM" id="SSF46689">
    <property type="entry name" value="Homeodomain-like"/>
    <property type="match status" value="1"/>
</dbReference>
<feature type="domain" description="Myb-like" evidence="3">
    <location>
        <begin position="1"/>
        <end position="61"/>
    </location>
</feature>
<gene>
    <name evidence="6" type="ORF">EEDITHA_LOCUS17077</name>
</gene>
<proteinExistence type="predicted"/>
<evidence type="ECO:0000259" key="5">
    <source>
        <dbReference type="PROSITE" id="PS51031"/>
    </source>
</evidence>
<dbReference type="InterPro" id="IPR039353">
    <property type="entry name" value="TF_Adf1"/>
</dbReference>
<dbReference type="InterPro" id="IPR006578">
    <property type="entry name" value="MADF-dom"/>
</dbReference>
<comment type="caution">
    <text evidence="6">The sequence shown here is derived from an EMBL/GenBank/DDBJ whole genome shotgun (WGS) entry which is preliminary data.</text>
</comment>
<evidence type="ECO:0000259" key="3">
    <source>
        <dbReference type="PROSITE" id="PS50090"/>
    </source>
</evidence>
<feature type="domain" description="MADF" evidence="4">
    <location>
        <begin position="14"/>
        <end position="98"/>
    </location>
</feature>
<dbReference type="PROSITE" id="PS51031">
    <property type="entry name" value="BESS"/>
    <property type="match status" value="1"/>
</dbReference>
<accession>A0AAU9USS3</accession>
<reference evidence="6" key="1">
    <citation type="submission" date="2022-03" db="EMBL/GenBank/DDBJ databases">
        <authorList>
            <person name="Tunstrom K."/>
        </authorList>
    </citation>
    <scope>NUCLEOTIDE SEQUENCE</scope>
</reference>
<dbReference type="GO" id="GO:0005634">
    <property type="term" value="C:nucleus"/>
    <property type="evidence" value="ECO:0007669"/>
    <property type="project" value="UniProtKB-SubCell"/>
</dbReference>
<dbReference type="InterPro" id="IPR004210">
    <property type="entry name" value="BESS_motif"/>
</dbReference>
<comment type="subcellular location">
    <subcellularLocation>
        <location evidence="1 2">Nucleus</location>
    </subcellularLocation>
</comment>
<dbReference type="GO" id="GO:0005667">
    <property type="term" value="C:transcription regulator complex"/>
    <property type="evidence" value="ECO:0007669"/>
    <property type="project" value="TreeGrafter"/>
</dbReference>
<evidence type="ECO:0008006" key="8">
    <source>
        <dbReference type="Google" id="ProtNLM"/>
    </source>
</evidence>
<dbReference type="PROSITE" id="PS51029">
    <property type="entry name" value="MADF"/>
    <property type="match status" value="1"/>
</dbReference>
<dbReference type="SMART" id="SM00717">
    <property type="entry name" value="SANT"/>
    <property type="match status" value="1"/>
</dbReference>
<feature type="domain" description="BESS" evidence="5">
    <location>
        <begin position="202"/>
        <end position="241"/>
    </location>
</feature>
<keyword evidence="7" id="KW-1185">Reference proteome</keyword>
<dbReference type="GO" id="GO:0006357">
    <property type="term" value="P:regulation of transcription by RNA polymerase II"/>
    <property type="evidence" value="ECO:0007669"/>
    <property type="project" value="TreeGrafter"/>
</dbReference>
<dbReference type="Proteomes" id="UP001153954">
    <property type="component" value="Unassembled WGS sequence"/>
</dbReference>
<evidence type="ECO:0000256" key="2">
    <source>
        <dbReference type="PROSITE-ProRule" id="PRU00371"/>
    </source>
</evidence>
<dbReference type="GO" id="GO:0003677">
    <property type="term" value="F:DNA binding"/>
    <property type="evidence" value="ECO:0007669"/>
    <property type="project" value="InterPro"/>
</dbReference>
<keyword evidence="2" id="KW-0539">Nucleus</keyword>
<sequence length="246" mass="28711">MSSRSKWSSEEDEILIDFVRNHEAIYNIKSKEYRKTQLKQNWWREIGEILNKTDSDCSKRWCYLRDYYIRRRGKGTGSSREVAKKRSDFLSFLDSLPSPQRSSITNVVYESPGDNSVIIENNHDKSERTETPRDGTIILENTHTNEETQLNTQEIENVICDNNDHKKDNRAKSDKRKHNALSQECPNLLKQIANWNSTQNGLDENDLFFGSMAEIVKKLPPYEQVQLRMQIGLLVNNAELRNISKN</sequence>
<dbReference type="PANTHER" id="PTHR12243:SF67">
    <property type="entry name" value="COREPRESSOR OF PANGOLIN, ISOFORM A-RELATED"/>
    <property type="match status" value="1"/>
</dbReference>
<dbReference type="EMBL" id="CAKOGL010000025">
    <property type="protein sequence ID" value="CAH2102445.1"/>
    <property type="molecule type" value="Genomic_DNA"/>
</dbReference>
<dbReference type="InterPro" id="IPR009057">
    <property type="entry name" value="Homeodomain-like_sf"/>
</dbReference>
<dbReference type="Gene3D" id="1.10.10.60">
    <property type="entry name" value="Homeodomain-like"/>
    <property type="match status" value="1"/>
</dbReference>
<evidence type="ECO:0000313" key="7">
    <source>
        <dbReference type="Proteomes" id="UP001153954"/>
    </source>
</evidence>
<dbReference type="SMART" id="SM00595">
    <property type="entry name" value="MADF"/>
    <property type="match status" value="1"/>
</dbReference>
<protein>
    <recommendedName>
        <fullName evidence="8">Transcription factor Adf-1</fullName>
    </recommendedName>
</protein>
<dbReference type="PROSITE" id="PS50090">
    <property type="entry name" value="MYB_LIKE"/>
    <property type="match status" value="1"/>
</dbReference>
<evidence type="ECO:0000259" key="4">
    <source>
        <dbReference type="PROSITE" id="PS51029"/>
    </source>
</evidence>
<evidence type="ECO:0000256" key="1">
    <source>
        <dbReference type="ARBA" id="ARBA00004123"/>
    </source>
</evidence>
<name>A0AAU9USS3_EUPED</name>
<dbReference type="InterPro" id="IPR001005">
    <property type="entry name" value="SANT/Myb"/>
</dbReference>
<evidence type="ECO:0000313" key="6">
    <source>
        <dbReference type="EMBL" id="CAH2102445.1"/>
    </source>
</evidence>
<dbReference type="AlphaFoldDB" id="A0AAU9USS3"/>
<dbReference type="PANTHER" id="PTHR12243">
    <property type="entry name" value="MADF DOMAIN TRANSCRIPTION FACTOR"/>
    <property type="match status" value="1"/>
</dbReference>
<dbReference type="Pfam" id="PF10545">
    <property type="entry name" value="MADF_DNA_bdg"/>
    <property type="match status" value="1"/>
</dbReference>